<keyword evidence="5" id="KW-1185">Reference proteome</keyword>
<evidence type="ECO:0000256" key="2">
    <source>
        <dbReference type="PROSITE-ProRule" id="PRU00502"/>
    </source>
</evidence>
<dbReference type="PROSITE" id="PS50271">
    <property type="entry name" value="ZF_UBP"/>
    <property type="match status" value="1"/>
</dbReference>
<dbReference type="Proteomes" id="UP001497482">
    <property type="component" value="Chromosome 6"/>
</dbReference>
<dbReference type="AlphaFoldDB" id="A0AAV2M3A3"/>
<protein>
    <recommendedName>
        <fullName evidence="3">UBP-type domain-containing protein</fullName>
    </recommendedName>
</protein>
<keyword evidence="2" id="KW-0862">Zinc</keyword>
<keyword evidence="2" id="KW-0479">Metal-binding</keyword>
<dbReference type="Pfam" id="PF02148">
    <property type="entry name" value="zf-UBP"/>
    <property type="match status" value="1"/>
</dbReference>
<accession>A0AAV2M3A3</accession>
<dbReference type="GO" id="GO:0008270">
    <property type="term" value="F:zinc ion binding"/>
    <property type="evidence" value="ECO:0007669"/>
    <property type="project" value="UniProtKB-KW"/>
</dbReference>
<dbReference type="Gene3D" id="3.30.40.10">
    <property type="entry name" value="Zinc/RING finger domain, C3HC4 (zinc finger)"/>
    <property type="match status" value="1"/>
</dbReference>
<evidence type="ECO:0000256" key="1">
    <source>
        <dbReference type="ARBA" id="ARBA00022786"/>
    </source>
</evidence>
<keyword evidence="1" id="KW-0833">Ubl conjugation pathway</keyword>
<evidence type="ECO:0000313" key="4">
    <source>
        <dbReference type="EMBL" id="CAL1607808.1"/>
    </source>
</evidence>
<evidence type="ECO:0000313" key="5">
    <source>
        <dbReference type="Proteomes" id="UP001497482"/>
    </source>
</evidence>
<dbReference type="SUPFAM" id="SSF57850">
    <property type="entry name" value="RING/U-box"/>
    <property type="match status" value="1"/>
</dbReference>
<keyword evidence="2" id="KW-0863">Zinc-finger</keyword>
<proteinExistence type="predicted"/>
<organism evidence="4 5">
    <name type="scientific">Knipowitschia caucasica</name>
    <name type="common">Caucasian dwarf goby</name>
    <name type="synonym">Pomatoschistus caucasicus</name>
    <dbReference type="NCBI Taxonomy" id="637954"/>
    <lineage>
        <taxon>Eukaryota</taxon>
        <taxon>Metazoa</taxon>
        <taxon>Chordata</taxon>
        <taxon>Craniata</taxon>
        <taxon>Vertebrata</taxon>
        <taxon>Euteleostomi</taxon>
        <taxon>Actinopterygii</taxon>
        <taxon>Neopterygii</taxon>
        <taxon>Teleostei</taxon>
        <taxon>Neoteleostei</taxon>
        <taxon>Acanthomorphata</taxon>
        <taxon>Gobiaria</taxon>
        <taxon>Gobiiformes</taxon>
        <taxon>Gobioidei</taxon>
        <taxon>Gobiidae</taxon>
        <taxon>Gobiinae</taxon>
        <taxon>Knipowitschia</taxon>
    </lineage>
</organism>
<gene>
    <name evidence="4" type="ORF">KC01_LOCUS34826</name>
</gene>
<sequence length="214" mass="23530">MPPASSSDCPHLDCVGEITKEELIQKSHGQCQDCEVGGPNLWACLENGCSYVGCGESHADHSTVHSQSFGKCFGPGSQSSEQCFINAGCTLAEGATAGFLGDGDVVTQAIHDAQQLLRNHGKDGRERGDRKTVRVRHFTAVYSQLRERSDTSSIRRRFRLRLREVVLTVVERSTRPETAVCLGSSVRRRDPGHYGFTLCQYVCSFNAVEHLLWG</sequence>
<dbReference type="InterPro" id="IPR001607">
    <property type="entry name" value="Znf_UBP"/>
</dbReference>
<dbReference type="EMBL" id="OZ035828">
    <property type="protein sequence ID" value="CAL1607808.1"/>
    <property type="molecule type" value="Genomic_DNA"/>
</dbReference>
<evidence type="ECO:0000259" key="3">
    <source>
        <dbReference type="PROSITE" id="PS50271"/>
    </source>
</evidence>
<name>A0AAV2M3A3_KNICA</name>
<feature type="domain" description="UBP-type" evidence="3">
    <location>
        <begin position="7"/>
        <end position="124"/>
    </location>
</feature>
<reference evidence="4 5" key="1">
    <citation type="submission" date="2024-04" db="EMBL/GenBank/DDBJ databases">
        <authorList>
            <person name="Waldvogel A.-M."/>
            <person name="Schoenle A."/>
        </authorList>
    </citation>
    <scope>NUCLEOTIDE SEQUENCE [LARGE SCALE GENOMIC DNA]</scope>
</reference>
<dbReference type="InterPro" id="IPR013083">
    <property type="entry name" value="Znf_RING/FYVE/PHD"/>
</dbReference>